<organism evidence="1 2">
    <name type="scientific">Flavobacterium zepuense</name>
    <dbReference type="NCBI Taxonomy" id="2593302"/>
    <lineage>
        <taxon>Bacteria</taxon>
        <taxon>Pseudomonadati</taxon>
        <taxon>Bacteroidota</taxon>
        <taxon>Flavobacteriia</taxon>
        <taxon>Flavobacteriales</taxon>
        <taxon>Flavobacteriaceae</taxon>
        <taxon>Flavobacterium</taxon>
    </lineage>
</organism>
<keyword evidence="2" id="KW-1185">Reference proteome</keyword>
<dbReference type="Proteomes" id="UP000320643">
    <property type="component" value="Unassembled WGS sequence"/>
</dbReference>
<protein>
    <submittedName>
        <fullName evidence="1">DUF1016 domain-containing protein</fullName>
    </submittedName>
</protein>
<sequence>MLTIDFGKGFSKRNLEQMCQFYLVYLKAQTLSALLKIIK</sequence>
<accession>A0A552UZN8</accession>
<reference evidence="1 2" key="1">
    <citation type="submission" date="2019-07" db="EMBL/GenBank/DDBJ databases">
        <title>Flavobacterium sp. nov., isolated from glacier ice.</title>
        <authorList>
            <person name="Liu Q."/>
            <person name="Xin Y.-H."/>
        </authorList>
    </citation>
    <scope>NUCLEOTIDE SEQUENCE [LARGE SCALE GENOMIC DNA]</scope>
    <source>
        <strain evidence="1 2">ZT4R6</strain>
    </source>
</reference>
<dbReference type="AlphaFoldDB" id="A0A552UZN8"/>
<gene>
    <name evidence="1" type="ORF">FMM05_13615</name>
</gene>
<dbReference type="EMBL" id="VJVZ01000008">
    <property type="protein sequence ID" value="TRW23688.1"/>
    <property type="molecule type" value="Genomic_DNA"/>
</dbReference>
<proteinExistence type="predicted"/>
<evidence type="ECO:0000313" key="2">
    <source>
        <dbReference type="Proteomes" id="UP000320643"/>
    </source>
</evidence>
<name>A0A552UZN8_9FLAO</name>
<comment type="caution">
    <text evidence="1">The sequence shown here is derived from an EMBL/GenBank/DDBJ whole genome shotgun (WGS) entry which is preliminary data.</text>
</comment>
<evidence type="ECO:0000313" key="1">
    <source>
        <dbReference type="EMBL" id="TRW23688.1"/>
    </source>
</evidence>
<dbReference type="OrthoDB" id="9801263at2"/>